<feature type="transmembrane region" description="Helical" evidence="1">
    <location>
        <begin position="361"/>
        <end position="381"/>
    </location>
</feature>
<evidence type="ECO:0000313" key="3">
    <source>
        <dbReference type="Proteomes" id="UP000287239"/>
    </source>
</evidence>
<organism evidence="2 3">
    <name type="scientific">Vagococcus salmoninarum</name>
    <dbReference type="NCBI Taxonomy" id="2739"/>
    <lineage>
        <taxon>Bacteria</taxon>
        <taxon>Bacillati</taxon>
        <taxon>Bacillota</taxon>
        <taxon>Bacilli</taxon>
        <taxon>Lactobacillales</taxon>
        <taxon>Enterococcaceae</taxon>
        <taxon>Vagococcus</taxon>
    </lineage>
</organism>
<dbReference type="Proteomes" id="UP000287239">
    <property type="component" value="Unassembled WGS sequence"/>
</dbReference>
<dbReference type="AlphaFoldDB" id="A0A429ZJS1"/>
<feature type="transmembrane region" description="Helical" evidence="1">
    <location>
        <begin position="329"/>
        <end position="349"/>
    </location>
</feature>
<evidence type="ECO:0008006" key="4">
    <source>
        <dbReference type="Google" id="ProtNLM"/>
    </source>
</evidence>
<keyword evidence="1" id="KW-0812">Transmembrane</keyword>
<dbReference type="OrthoDB" id="2199746at2"/>
<comment type="caution">
    <text evidence="2">The sequence shown here is derived from an EMBL/GenBank/DDBJ whole genome shotgun (WGS) entry which is preliminary data.</text>
</comment>
<dbReference type="InterPro" id="IPR053046">
    <property type="entry name" value="ABC-5_transporter"/>
</dbReference>
<dbReference type="PANTHER" id="PTHR39177:SF1">
    <property type="entry name" value="ABC TRANSPORTER PERMEASE YTRC-RELATED"/>
    <property type="match status" value="1"/>
</dbReference>
<gene>
    <name evidence="2" type="ORF">CBF35_10895</name>
</gene>
<feature type="transmembrane region" description="Helical" evidence="1">
    <location>
        <begin position="117"/>
        <end position="134"/>
    </location>
</feature>
<keyword evidence="1" id="KW-0472">Membrane</keyword>
<feature type="transmembrane region" description="Helical" evidence="1">
    <location>
        <begin position="12"/>
        <end position="30"/>
    </location>
</feature>
<feature type="transmembrane region" description="Helical" evidence="1">
    <location>
        <begin position="197"/>
        <end position="222"/>
    </location>
</feature>
<dbReference type="GeneID" id="98568881"/>
<name>A0A429ZJS1_9ENTE</name>
<proteinExistence type="predicted"/>
<evidence type="ECO:0000256" key="1">
    <source>
        <dbReference type="SAM" id="Phobius"/>
    </source>
</evidence>
<dbReference type="PANTHER" id="PTHR39177">
    <property type="entry name" value="ABC TRANSPORTER PERMEASE YTRC-RELATED"/>
    <property type="match status" value="1"/>
</dbReference>
<keyword evidence="1" id="KW-1133">Transmembrane helix</keyword>
<dbReference type="EMBL" id="NGJU01000017">
    <property type="protein sequence ID" value="RST93955.1"/>
    <property type="molecule type" value="Genomic_DNA"/>
</dbReference>
<dbReference type="RefSeq" id="WP_126781058.1">
    <property type="nucleotide sequence ID" value="NZ_NGJU01000017.1"/>
</dbReference>
<evidence type="ECO:0000313" key="2">
    <source>
        <dbReference type="EMBL" id="RST93955.1"/>
    </source>
</evidence>
<keyword evidence="3" id="KW-1185">Reference proteome</keyword>
<sequence>MDKGLLKLIGQRYWKFLALIAVLVIGAYVIEGSNSVKYWKFENNYLQTKEAEDDFVENYASADPEQEHYEYYNRVTKKYEKTTNFEVYRQDRLNYFNEDDTYYGLYTYGSSFYQENTFYFFVIAAVVGFLLFFFDMKSHFNTLLFSSQYSRPKIYWSKYLVVGGSLLLSVLLGKLYVLLTIKSGIPSEYFNGEMSLLVTSVLAGTCVIGLVFLISSFAGLILGEWVTGVLTLFGFFSSLLIFLSAIAELEEVFKYYVLGYALTEDYSRVLSDHLFVAGLNNRAIPTSSFLVYLLIALVLLISGQKLFAKVTLENNNKYLVFANLRRPTLIIFMLYCTILVAGFGSSYHLYAEHEVFNFWGWLLKIILAGIVSYLIGSLTIYRQLKIGRKRIFSIK</sequence>
<protein>
    <recommendedName>
        <fullName evidence="4">ABC transporter permease</fullName>
    </recommendedName>
</protein>
<feature type="transmembrane region" description="Helical" evidence="1">
    <location>
        <begin position="155"/>
        <end position="177"/>
    </location>
</feature>
<reference evidence="2 3" key="1">
    <citation type="submission" date="2017-05" db="EMBL/GenBank/DDBJ databases">
        <title>Vagococcus spp. assemblies.</title>
        <authorList>
            <person name="Gulvik C.A."/>
        </authorList>
    </citation>
    <scope>NUCLEOTIDE SEQUENCE [LARGE SCALE GENOMIC DNA]</scope>
    <source>
        <strain evidence="2 3">NCFB 2777</strain>
    </source>
</reference>
<feature type="transmembrane region" description="Helical" evidence="1">
    <location>
        <begin position="289"/>
        <end position="308"/>
    </location>
</feature>
<accession>A0A429ZJS1</accession>
<feature type="transmembrane region" description="Helical" evidence="1">
    <location>
        <begin position="229"/>
        <end position="247"/>
    </location>
</feature>